<dbReference type="EMBL" id="CP144541">
    <property type="protein sequence ID" value="WVW80920.1"/>
    <property type="molecule type" value="Genomic_DNA"/>
</dbReference>
<proteinExistence type="predicted"/>
<evidence type="ECO:0000313" key="2">
    <source>
        <dbReference type="EMBL" id="OCF30089.1"/>
    </source>
</evidence>
<sequence>MSTSTTPTHHISPLSNVLARNDPLVNWSTISATEKDFFSSRSRGLPLDAQREDLKTSNVISAFPAFVYRLRPPDAPKGSLGTDSVDRSFYILDKNIRCDTGINGCPAFRVTPSGPLKGRFSADGERLTISHITNGGFTTIKRADGSDAMFKGMIIQRFDLPKSQDMESYAVQSNYKADVTATGIIHYICEDSDDDDQGLSQEAGDTHTGVGEHIERSRNQYSTTRSRGFRKKWKAIKGWTVGCFGQT</sequence>
<organism evidence="2">
    <name type="scientific">Kwoniella bestiolae CBS 10118</name>
    <dbReference type="NCBI Taxonomy" id="1296100"/>
    <lineage>
        <taxon>Eukaryota</taxon>
        <taxon>Fungi</taxon>
        <taxon>Dikarya</taxon>
        <taxon>Basidiomycota</taxon>
        <taxon>Agaricomycotina</taxon>
        <taxon>Tremellomycetes</taxon>
        <taxon>Tremellales</taxon>
        <taxon>Cryptococcaceae</taxon>
        <taxon>Kwoniella</taxon>
    </lineage>
</organism>
<dbReference type="VEuPathDB" id="FungiDB:I302_01608"/>
<reference evidence="2" key="1">
    <citation type="submission" date="2013-07" db="EMBL/GenBank/DDBJ databases">
        <title>The Genome Sequence of Cryptococcus bestiolae CBS10118.</title>
        <authorList>
            <consortium name="The Broad Institute Genome Sequencing Platform"/>
            <person name="Cuomo C."/>
            <person name="Litvintseva A."/>
            <person name="Chen Y."/>
            <person name="Heitman J."/>
            <person name="Sun S."/>
            <person name="Springer D."/>
            <person name="Dromer F."/>
            <person name="Young S.K."/>
            <person name="Zeng Q."/>
            <person name="Gargeya S."/>
            <person name="Fitzgerald M."/>
            <person name="Abouelleil A."/>
            <person name="Alvarado L."/>
            <person name="Berlin A.M."/>
            <person name="Chapman S.B."/>
            <person name="Dewar J."/>
            <person name="Goldberg J."/>
            <person name="Griggs A."/>
            <person name="Gujja S."/>
            <person name="Hansen M."/>
            <person name="Howarth C."/>
            <person name="Imamovic A."/>
            <person name="Larimer J."/>
            <person name="McCowan C."/>
            <person name="Murphy C."/>
            <person name="Pearson M."/>
            <person name="Priest M."/>
            <person name="Roberts A."/>
            <person name="Saif S."/>
            <person name="Shea T."/>
            <person name="Sykes S."/>
            <person name="Wortman J."/>
            <person name="Nusbaum C."/>
            <person name="Birren B."/>
        </authorList>
    </citation>
    <scope>NUCLEOTIDE SEQUENCE [LARGE SCALE GENOMIC DNA]</scope>
    <source>
        <strain evidence="2">CBS 10118</strain>
    </source>
</reference>
<dbReference type="Proteomes" id="UP000092730">
    <property type="component" value="Chromosome 1"/>
</dbReference>
<dbReference type="RefSeq" id="XP_019051159.1">
    <property type="nucleotide sequence ID" value="XM_019188281.1"/>
</dbReference>
<accession>A0A1B9GGC4</accession>
<protein>
    <submittedName>
        <fullName evidence="2">Uncharacterized protein</fullName>
    </submittedName>
</protein>
<reference evidence="2" key="3">
    <citation type="submission" date="2014-01" db="EMBL/GenBank/DDBJ databases">
        <title>Evolution of pathogenesis and genome organization in the Tremellales.</title>
        <authorList>
            <person name="Cuomo C."/>
            <person name="Litvintseva A."/>
            <person name="Heitman J."/>
            <person name="Chen Y."/>
            <person name="Sun S."/>
            <person name="Springer D."/>
            <person name="Dromer F."/>
            <person name="Young S."/>
            <person name="Zeng Q."/>
            <person name="Chapman S."/>
            <person name="Gujja S."/>
            <person name="Saif S."/>
            <person name="Birren B."/>
        </authorList>
    </citation>
    <scope>NUCLEOTIDE SEQUENCE</scope>
    <source>
        <strain evidence="2">CBS 10118</strain>
    </source>
</reference>
<evidence type="ECO:0000313" key="4">
    <source>
        <dbReference type="Proteomes" id="UP000092730"/>
    </source>
</evidence>
<evidence type="ECO:0000313" key="3">
    <source>
        <dbReference type="EMBL" id="WVW80920.1"/>
    </source>
</evidence>
<dbReference type="AlphaFoldDB" id="A0A1B9GGC4"/>
<dbReference type="GeneID" id="30206007"/>
<gene>
    <name evidence="2" type="ORF">I302_01608</name>
    <name evidence="3" type="ORF">I302_102911</name>
</gene>
<evidence type="ECO:0000256" key="1">
    <source>
        <dbReference type="SAM" id="MobiDB-lite"/>
    </source>
</evidence>
<keyword evidence="4" id="KW-1185">Reference proteome</keyword>
<dbReference type="EMBL" id="KI894018">
    <property type="protein sequence ID" value="OCF30089.1"/>
    <property type="molecule type" value="Genomic_DNA"/>
</dbReference>
<feature type="region of interest" description="Disordered" evidence="1">
    <location>
        <begin position="195"/>
        <end position="225"/>
    </location>
</feature>
<name>A0A1B9GGC4_9TREE</name>
<reference evidence="3" key="2">
    <citation type="submission" date="2013-07" db="EMBL/GenBank/DDBJ databases">
        <authorList>
            <consortium name="The Broad Institute Genome Sequencing Platform"/>
            <person name="Cuomo C."/>
            <person name="Litvintseva A."/>
            <person name="Chen Y."/>
            <person name="Heitman J."/>
            <person name="Sun S."/>
            <person name="Springer D."/>
            <person name="Dromer F."/>
            <person name="Young S.K."/>
            <person name="Zeng Q."/>
            <person name="Gargeya S."/>
            <person name="Fitzgerald M."/>
            <person name="Abouelleil A."/>
            <person name="Alvarado L."/>
            <person name="Berlin A.M."/>
            <person name="Chapman S.B."/>
            <person name="Dewar J."/>
            <person name="Goldberg J."/>
            <person name="Griggs A."/>
            <person name="Gujja S."/>
            <person name="Hansen M."/>
            <person name="Howarth C."/>
            <person name="Imamovic A."/>
            <person name="Larimer J."/>
            <person name="McCowan C."/>
            <person name="Murphy C."/>
            <person name="Pearson M."/>
            <person name="Priest M."/>
            <person name="Roberts A."/>
            <person name="Saif S."/>
            <person name="Shea T."/>
            <person name="Sykes S."/>
            <person name="Wortman J."/>
            <person name="Nusbaum C."/>
            <person name="Birren B."/>
        </authorList>
    </citation>
    <scope>NUCLEOTIDE SEQUENCE</scope>
    <source>
        <strain evidence="3">CBS 10118</strain>
    </source>
</reference>
<reference evidence="3" key="4">
    <citation type="submission" date="2024-02" db="EMBL/GenBank/DDBJ databases">
        <title>Comparative genomics of Cryptococcus and Kwoniella reveals pathogenesis evolution and contrasting modes of karyotype evolution via chromosome fusion or intercentromeric recombination.</title>
        <authorList>
            <person name="Coelho M.A."/>
            <person name="David-Palma M."/>
            <person name="Shea T."/>
            <person name="Bowers K."/>
            <person name="McGinley-Smith S."/>
            <person name="Mohammad A.W."/>
            <person name="Gnirke A."/>
            <person name="Yurkov A.M."/>
            <person name="Nowrousian M."/>
            <person name="Sun S."/>
            <person name="Cuomo C.A."/>
            <person name="Heitman J."/>
        </authorList>
    </citation>
    <scope>NUCLEOTIDE SEQUENCE</scope>
    <source>
        <strain evidence="3">CBS 10118</strain>
    </source>
</reference>
<dbReference type="KEGG" id="kbi:30206007"/>